<reference evidence="1 2" key="1">
    <citation type="journal article" date="2014" name="PLoS ONE">
        <title>Genome Information of Methylobacterium oryzae, a Plant-Probiotic Methylotroph in the Phyllosphere.</title>
        <authorList>
            <person name="Kwak M.J."/>
            <person name="Jeong H."/>
            <person name="Madhaiyan M."/>
            <person name="Lee Y."/>
            <person name="Sa T.M."/>
            <person name="Oh T.K."/>
            <person name="Kim J.F."/>
        </authorList>
    </citation>
    <scope>NUCLEOTIDE SEQUENCE [LARGE SCALE GENOMIC DNA]</scope>
    <source>
        <strain evidence="1 2">CBMB20</strain>
    </source>
</reference>
<organism evidence="1 2">
    <name type="scientific">Methylobacterium oryzae CBMB20</name>
    <dbReference type="NCBI Taxonomy" id="693986"/>
    <lineage>
        <taxon>Bacteria</taxon>
        <taxon>Pseudomonadati</taxon>
        <taxon>Pseudomonadota</taxon>
        <taxon>Alphaproteobacteria</taxon>
        <taxon>Hyphomicrobiales</taxon>
        <taxon>Methylobacteriaceae</taxon>
        <taxon>Methylobacterium</taxon>
    </lineage>
</organism>
<keyword evidence="2" id="KW-1185">Reference proteome</keyword>
<name>A0A089NTU9_9HYPH</name>
<sequence>MSHMPIAVEPAIAGRTGEIVPDLVLGTRIHTGFGPAGRTVATVWATCLLLALAYPQALSSWLDDFEPNPVVDVAQSCVGRLIAVSESLGAARLSGAVRDLGKTIVRKPD</sequence>
<dbReference type="eggNOG" id="ENOG5031266">
    <property type="taxonomic scope" value="Bacteria"/>
</dbReference>
<evidence type="ECO:0000313" key="1">
    <source>
        <dbReference type="EMBL" id="AIQ91356.1"/>
    </source>
</evidence>
<proteinExistence type="predicted"/>
<dbReference type="RefSeq" id="WP_043758480.1">
    <property type="nucleotide sequence ID" value="NZ_CP003811.1"/>
</dbReference>
<dbReference type="KEGG" id="mor:MOC_3601"/>
<gene>
    <name evidence="1" type="ORF">MOC_3601</name>
</gene>
<evidence type="ECO:0000313" key="2">
    <source>
        <dbReference type="Proteomes" id="UP000029492"/>
    </source>
</evidence>
<protein>
    <submittedName>
        <fullName evidence="1">Protein of unassigned function</fullName>
    </submittedName>
</protein>
<accession>A0A089NTU9</accession>
<dbReference type="STRING" id="693986.MOC_3601"/>
<dbReference type="Proteomes" id="UP000029492">
    <property type="component" value="Chromosome"/>
</dbReference>
<dbReference type="AlphaFoldDB" id="A0A089NTU9"/>
<dbReference type="EMBL" id="CP003811">
    <property type="protein sequence ID" value="AIQ91356.1"/>
    <property type="molecule type" value="Genomic_DNA"/>
</dbReference>
<dbReference type="HOGENOM" id="CLU_2180742_0_0_5"/>